<dbReference type="OMA" id="IHAYETI"/>
<reference evidence="8" key="5">
    <citation type="submission" date="2011-05" db="EMBL/GenBank/DDBJ databases">
        <authorList>
            <consortium name="VectorBase"/>
        </authorList>
    </citation>
    <scope>NUCLEOTIDE SEQUENCE</scope>
    <source>
        <strain evidence="8">PEST</strain>
    </source>
</reference>
<reference evidence="8" key="1">
    <citation type="journal article" date="2002" name="Science">
        <title>The genome sequence of the malaria mosquito Anopheles gambiae.</title>
        <authorList>
            <person name="Holt R.A."/>
            <person name="Subramanian G.M."/>
            <person name="Halpern A."/>
            <person name="Sutton G.G."/>
            <person name="Charlab R."/>
            <person name="Nusskern D.R."/>
            <person name="Wincker P."/>
            <person name="Clark A.G."/>
            <person name="Ribeiro J.M."/>
            <person name="Wides R."/>
            <person name="Salzberg S.L."/>
            <person name="Loftus B."/>
            <person name="Yandell M."/>
            <person name="Majoros W.H."/>
            <person name="Rusch D.B."/>
            <person name="Lai Z."/>
            <person name="Kraft C.L."/>
            <person name="Abril J.F."/>
            <person name="Anthouard V."/>
            <person name="Arensburger P."/>
            <person name="Atkinson P.W."/>
            <person name="Baden H."/>
            <person name="de Berardinis V."/>
            <person name="Baldwin D."/>
            <person name="Benes V."/>
            <person name="Biedler J."/>
            <person name="Blass C."/>
            <person name="Bolanos R."/>
            <person name="Boscus D."/>
            <person name="Barnstead M."/>
            <person name="Cai S."/>
            <person name="Center A."/>
            <person name="Chaturverdi K."/>
            <person name="Christophides G.K."/>
            <person name="Chrystal M.A."/>
            <person name="Clamp M."/>
            <person name="Cravchik A."/>
            <person name="Curwen V."/>
            <person name="Dana A."/>
            <person name="Delcher A."/>
            <person name="Dew I."/>
            <person name="Evans C.A."/>
            <person name="Flanigan M."/>
            <person name="Grundschober-Freimoser A."/>
            <person name="Friedli L."/>
            <person name="Gu Z."/>
            <person name="Guan P."/>
            <person name="Guigo R."/>
            <person name="Hillenmeyer M.E."/>
            <person name="Hladun S.L."/>
            <person name="Hogan J.R."/>
            <person name="Hong Y.S."/>
            <person name="Hoover J."/>
            <person name="Jaillon O."/>
            <person name="Ke Z."/>
            <person name="Kodira C."/>
            <person name="Kokoza E."/>
            <person name="Koutsos A."/>
            <person name="Letunic I."/>
            <person name="Levitsky A."/>
            <person name="Liang Y."/>
            <person name="Lin J.J."/>
            <person name="Lobo N.F."/>
            <person name="Lopez J.R."/>
            <person name="Malek J.A."/>
            <person name="McIntosh T.C."/>
            <person name="Meister S."/>
            <person name="Miller J."/>
            <person name="Mobarry C."/>
            <person name="Mongin E."/>
            <person name="Murphy S.D."/>
            <person name="O'Brochta D.A."/>
            <person name="Pfannkoch C."/>
            <person name="Qi R."/>
            <person name="Regier M.A."/>
            <person name="Remington K."/>
            <person name="Shao H."/>
            <person name="Sharakhova M.V."/>
            <person name="Sitter C.D."/>
            <person name="Shetty J."/>
            <person name="Smith T.J."/>
            <person name="Strong R."/>
            <person name="Sun J."/>
            <person name="Thomasova D."/>
            <person name="Ton L.Q."/>
            <person name="Topalis P."/>
            <person name="Tu Z."/>
            <person name="Unger M.F."/>
            <person name="Walenz B."/>
            <person name="Wang A."/>
            <person name="Wang J."/>
            <person name="Wang M."/>
            <person name="Wang X."/>
            <person name="Woodford K.J."/>
            <person name="Wortman J.R."/>
            <person name="Wu M."/>
            <person name="Yao A."/>
            <person name="Zdobnov E.M."/>
            <person name="Zhang H."/>
            <person name="Zhao Q."/>
            <person name="Zhao S."/>
            <person name="Zhu S.C."/>
            <person name="Zhimulev I."/>
            <person name="Coluzzi M."/>
            <person name="della Torre A."/>
            <person name="Roth C.W."/>
            <person name="Louis C."/>
            <person name="Kalush F."/>
            <person name="Mural R.J."/>
            <person name="Myers E.W."/>
            <person name="Adams M.D."/>
            <person name="Smith H.O."/>
            <person name="Broder S."/>
            <person name="Gardner M.J."/>
            <person name="Fraser C.M."/>
            <person name="Birney E."/>
            <person name="Bork P."/>
            <person name="Brey P.T."/>
            <person name="Venter J.C."/>
            <person name="Weissenbach J."/>
            <person name="Kafatos F.C."/>
            <person name="Collins F.H."/>
            <person name="Hoffman S.L."/>
        </authorList>
    </citation>
    <scope>NUCLEOTIDE SEQUENCE [LARGE SCALE GENOMIC DNA]</scope>
    <source>
        <strain evidence="8">PEST</strain>
    </source>
</reference>
<dbReference type="SMART" id="SM00239">
    <property type="entry name" value="C2"/>
    <property type="match status" value="3"/>
</dbReference>
<accession>Q7Q964</accession>
<dbReference type="EMBL" id="AAAB01008905">
    <property type="protein sequence ID" value="EAA09729.3"/>
    <property type="molecule type" value="Genomic_DNA"/>
</dbReference>
<dbReference type="InterPro" id="IPR035892">
    <property type="entry name" value="C2_domain_sf"/>
</dbReference>
<organism evidence="8">
    <name type="scientific">Anopheles gambiae</name>
    <name type="common">African malaria mosquito</name>
    <dbReference type="NCBI Taxonomy" id="7165"/>
    <lineage>
        <taxon>Eukaryota</taxon>
        <taxon>Metazoa</taxon>
        <taxon>Ecdysozoa</taxon>
        <taxon>Arthropoda</taxon>
        <taxon>Hexapoda</taxon>
        <taxon>Insecta</taxon>
        <taxon>Pterygota</taxon>
        <taxon>Neoptera</taxon>
        <taxon>Endopterygota</taxon>
        <taxon>Diptera</taxon>
        <taxon>Nematocera</taxon>
        <taxon>Culicoidea</taxon>
        <taxon>Culicidae</taxon>
        <taxon>Anophelinae</taxon>
        <taxon>Anopheles</taxon>
    </lineage>
</organism>
<keyword evidence="2 6" id="KW-0812">Transmembrane</keyword>
<evidence type="ECO:0000256" key="3">
    <source>
        <dbReference type="ARBA" id="ARBA00022737"/>
    </source>
</evidence>
<dbReference type="GO" id="GO:0016020">
    <property type="term" value="C:membrane"/>
    <property type="evidence" value="ECO:0007669"/>
    <property type="project" value="UniProtKB-SubCell"/>
</dbReference>
<reference evidence="8" key="3">
    <citation type="journal article" date="2004" name="Trends Parasitol.">
        <title>The Anopheles gambiae genome: an update.</title>
        <authorList>
            <person name="Mongin E."/>
            <person name="Louis C."/>
            <person name="Holt R.A."/>
            <person name="Birney E."/>
            <person name="Collins F.H."/>
        </authorList>
    </citation>
    <scope>NUCLEOTIDE SEQUENCE</scope>
    <source>
        <strain evidence="8">PEST</strain>
    </source>
</reference>
<keyword evidence="4 6" id="KW-1133">Transmembrane helix</keyword>
<dbReference type="VEuPathDB" id="VectorBase:AGAP004862"/>
<dbReference type="InterPro" id="IPR055072">
    <property type="entry name" value="Ferlin_DSRM"/>
</dbReference>
<name>Q7Q964_ANOGA</name>
<reference evidence="8" key="4">
    <citation type="journal article" date="2007" name="Genome Biol.">
        <title>Update of the Anopheles gambiae PEST genome assembly.</title>
        <authorList>
            <person name="Sharakhova M.V."/>
            <person name="Hammond M.P."/>
            <person name="Lobo N.F."/>
            <person name="Krzywinski J."/>
            <person name="Unger M.F."/>
            <person name="Hillenmeyer M.E."/>
            <person name="Bruggner R.V."/>
            <person name="Birney E."/>
            <person name="Collins F.H."/>
        </authorList>
    </citation>
    <scope>NUCLEOTIDE SEQUENCE</scope>
    <source>
        <strain evidence="8">PEST</strain>
    </source>
</reference>
<dbReference type="PaxDb" id="7165-AGAP004862-PA"/>
<dbReference type="Gene3D" id="2.60.40.150">
    <property type="entry name" value="C2 domain"/>
    <property type="match status" value="3"/>
</dbReference>
<dbReference type="VEuPathDB" id="VectorBase:AGAMI1_008558"/>
<keyword evidence="3" id="KW-0677">Repeat</keyword>
<comment type="caution">
    <text evidence="8">The sequence shown here is derived from an EMBL/GenBank/DDBJ whole genome shotgun (WGS) entry which is preliminary data.</text>
</comment>
<dbReference type="CDD" id="cd08374">
    <property type="entry name" value="C2F_Ferlin"/>
    <property type="match status" value="1"/>
</dbReference>
<comment type="subcellular location">
    <subcellularLocation>
        <location evidence="1">Membrane</location>
        <topology evidence="1">Single-pass membrane protein</topology>
    </subcellularLocation>
</comment>
<dbReference type="eggNOG" id="KOG1326">
    <property type="taxonomic scope" value="Eukaryota"/>
</dbReference>
<dbReference type="HOGENOM" id="CLU_001183_0_0_1"/>
<evidence type="ECO:0000256" key="2">
    <source>
        <dbReference type="ARBA" id="ARBA00022692"/>
    </source>
</evidence>
<evidence type="ECO:0000256" key="1">
    <source>
        <dbReference type="ARBA" id="ARBA00004167"/>
    </source>
</evidence>
<evidence type="ECO:0000313" key="8">
    <source>
        <dbReference type="EMBL" id="EAA09729.3"/>
    </source>
</evidence>
<dbReference type="InterPro" id="IPR037725">
    <property type="entry name" value="C2F_Ferlin"/>
</dbReference>
<feature type="transmembrane region" description="Helical" evidence="6">
    <location>
        <begin position="1350"/>
        <end position="1374"/>
    </location>
</feature>
<dbReference type="PhylomeDB" id="Q7Q964"/>
<dbReference type="SUPFAM" id="SSF49562">
    <property type="entry name" value="C2 domain (Calcium/lipid-binding domain, CaLB)"/>
    <property type="match status" value="3"/>
</dbReference>
<evidence type="ECO:0000259" key="7">
    <source>
        <dbReference type="PROSITE" id="PS50004"/>
    </source>
</evidence>
<dbReference type="Pfam" id="PF22901">
    <property type="entry name" value="dsrm_Ferlin"/>
    <property type="match status" value="1"/>
</dbReference>
<dbReference type="Pfam" id="PF00168">
    <property type="entry name" value="C2"/>
    <property type="match status" value="3"/>
</dbReference>
<proteinExistence type="predicted"/>
<keyword evidence="5 6" id="KW-0472">Membrane</keyword>
<gene>
    <name evidence="8" type="ORF">AgaP_AGAP004862</name>
</gene>
<evidence type="ECO:0000256" key="4">
    <source>
        <dbReference type="ARBA" id="ARBA00022989"/>
    </source>
</evidence>
<protein>
    <submittedName>
        <fullName evidence="8">AGAP004862-PA</fullName>
    </submittedName>
</protein>
<reference evidence="8" key="2">
    <citation type="submission" date="2002-03" db="EMBL/GenBank/DDBJ databases">
        <authorList>
            <consortium name="The Anopheles Genome Sequencing Consortium"/>
        </authorList>
    </citation>
    <scope>NUCLEOTIDE SEQUENCE</scope>
    <source>
        <strain evidence="8">PEST</strain>
    </source>
</reference>
<dbReference type="STRING" id="7165.Q7Q964"/>
<dbReference type="PANTHER" id="PTHR12546">
    <property type="entry name" value="FER-1-LIKE"/>
    <property type="match status" value="1"/>
</dbReference>
<dbReference type="PANTHER" id="PTHR12546:SF60">
    <property type="entry name" value="MISFIRE, ISOFORM F"/>
    <property type="match status" value="1"/>
</dbReference>
<evidence type="ECO:0000256" key="5">
    <source>
        <dbReference type="ARBA" id="ARBA00023136"/>
    </source>
</evidence>
<feature type="domain" description="C2" evidence="7">
    <location>
        <begin position="1102"/>
        <end position="1252"/>
    </location>
</feature>
<feature type="domain" description="C2" evidence="7">
    <location>
        <begin position="871"/>
        <end position="989"/>
    </location>
</feature>
<dbReference type="PROSITE" id="PS50004">
    <property type="entry name" value="C2"/>
    <property type="match status" value="2"/>
</dbReference>
<dbReference type="InterPro" id="IPR000008">
    <property type="entry name" value="C2_dom"/>
</dbReference>
<dbReference type="CDD" id="cd04037">
    <property type="entry name" value="C2E_Ferlin"/>
    <property type="match status" value="1"/>
</dbReference>
<sequence>MENVLQENVLCVQNDKQDFVVSATVYKARHLRKLNCDTFVMVSCNGKYKRTRIAYRTDNPYFNELLHRNKLLPTYDANDEVQKVRFCFSVFEGEFVNSAEYAVRISYAGLKVNNLPTFGPAWMYLYSGTQESHYVGKLLVSFNTEVLSFQSVPAHKTQTNRIYEPLVTSNYWEEQVFVIKLCMIQMQLFAELSTRQLLVYLSCADIRSKAIILTIDKQKLTQCHRSVNCGEVIITLKTQAPDYRHKYFVQATISNLYGDIKEFSNLFKRAIIGQGENNFDLKNLNIFNHLLAQLELDFIHAYETIAQDNFKQHTKLDQLRKSHILQQLVSMIMLYSVYHAIYTKRDQNQYPDVLLHVYASGHSSVIAIARFHMVHYLQSNASGVPGIRCGKRCTILLRSIHCNHSCPDHCGCIYAKLDYQLQIGSERREQEPPSDLMTVEDPSWGVTDVRQQLLNNHMTTTFVRCKIHVYQGRIFAGVDESEQCNVKLSILFEDYEMALTTLPCPLSSFWNETIDFQNVPFVRSTVAYSNNQQCTVIFILQDDKKLTERSKDQPHETLRTTELRILNMTMQWIPLFQRGIKVAEILVSSEIEEIPNLAQKSCELLLVHSLPPEIVPTLVPFIIRVRFIGLRQMHKRSYEKLKKARILITIGDGNIMSGVSKTTYENSANFPEGYETCSVRLPENPNYWPLMTIKHFCLTKEKQMKLIGKSIVNASGLLNNSIAKRSPAENTTIIEIDQEDNITSIPKRYELNTLYLWSNVRDMIDQQVKDFVEPKTSTIELNADAMNHTWWTKFYDNQLAKKYQRAILKVKFIFPTELENVSEFHGFKDWSGSYTLHKVKDEKKGGILKQEYGVVKSLIQIHSDIKTMDLNKQNEAVDKRIIPTTVELVVVVYVVQALNLTSRDIMSESDAYIKISYGHQCVRDRAYYIPNQASPVFGRRFELRGKLPRDQILHLSVYDRDFASKDDLIGSTSIDIEDRFRSKHLPCFGLPNYFTSKGCNKWRHQMKPSEMLLDLCERHRVEKPRIEGRKIIIGKAEFKAEVLTANECLTEQLCLLALNNFKHVVNGFSLTPEHVETRSLYHPKRGGIEQGKVQLWIELYEPSRPHPLPIDITPQLPKPYELRLIVWNTADVMLNERNIFGTEMSDIYVKCWLQEFTEAQYTDVHYRSLTGEGNFNWRMVFPFRYSPADGMVVLRRRKAFYEQYDTELKYPPVLTVQIWDNDSFSADDFLGNGWYPVHGNIASNIDTSDQQRQYDGISLTVSLSHEGVSSIAPRLTVTSSSHCLRNICTTNKKLFWIFINQCKHCISRANVHFLLFIPSFSRRPEVSFNWLQQPAKTFNKLLWPRVRKSFIWIGITLLLCLVVYGLVINMPTVFMVRSLEQRQSTVNQINAHDNNELQAILTQPAEAEVCLLSDSPYRILRVSKMLKCFAKCTQVTTPIFNGCVSLHIFSA</sequence>
<dbReference type="InterPro" id="IPR037724">
    <property type="entry name" value="C2E_Ferlin"/>
</dbReference>
<dbReference type="InterPro" id="IPR037721">
    <property type="entry name" value="Ferlin"/>
</dbReference>
<evidence type="ECO:0000256" key="6">
    <source>
        <dbReference type="SAM" id="Phobius"/>
    </source>
</evidence>